<evidence type="ECO:0000313" key="5">
    <source>
        <dbReference type="Proteomes" id="UP001359485"/>
    </source>
</evidence>
<reference evidence="4 5" key="1">
    <citation type="submission" date="2023-09" db="EMBL/GenBank/DDBJ databases">
        <title>Genomes of two closely related lineages of the louse Polyplax serrata with different host specificities.</title>
        <authorList>
            <person name="Martinu J."/>
            <person name="Tarabai H."/>
            <person name="Stefka J."/>
            <person name="Hypsa V."/>
        </authorList>
    </citation>
    <scope>NUCLEOTIDE SEQUENCE [LARGE SCALE GENOMIC DNA]</scope>
    <source>
        <strain evidence="4">98ZLc_SE</strain>
    </source>
</reference>
<dbReference type="Pfam" id="PF00379">
    <property type="entry name" value="Chitin_bind_4"/>
    <property type="match status" value="1"/>
</dbReference>
<gene>
    <name evidence="4" type="ORF">RUM44_013752</name>
</gene>
<sequence>MIMPTGSEYHRFSGCRSSVGPPPGIWQSAKSIQSTKGIQGLRATILNFSHDEKKSDTELPVRVVGCQGLPGAQTQTNVSSTYLSVVAPAAICLFVFRQFLNSSRNAFSSDILNKNSTKKVVPNKMEFTHVSWYNQQEPLNYDDYEAQGSARQSSQQRNNQQFNTNQLFNNNNNNNNQQYDNNQDFGRNSNSNSNSNDGFTRKAQNDFRSDNSGNFRSEQTTFIPIIRFDKEQTLDGSYKTSWETGNNIVAEETGVLKNFGGDSQDAVVQQGSFSYTSPEGTLITVQYTADEQGFRATGDHLPTPPPIPAEIQKGLDIIYAGIKQQEQEQQRNPQQYQQNNDGQYRQSSDEGQYQQNSNEGQYQQNSSNGQFQQNNFQRSGSSGEDFSSAQGSNINFRNSGERITPGRRNEFRQYGQ</sequence>
<feature type="compositionally biased region" description="Low complexity" evidence="3">
    <location>
        <begin position="330"/>
        <end position="340"/>
    </location>
</feature>
<feature type="compositionally biased region" description="Basic and acidic residues" evidence="3">
    <location>
        <begin position="199"/>
        <end position="209"/>
    </location>
</feature>
<dbReference type="Proteomes" id="UP001359485">
    <property type="component" value="Unassembled WGS sequence"/>
</dbReference>
<dbReference type="InterPro" id="IPR031311">
    <property type="entry name" value="CHIT_BIND_RR_consensus"/>
</dbReference>
<dbReference type="PANTHER" id="PTHR10380:SF109">
    <property type="entry name" value="CUTICULAR PROTEIN 49AH"/>
    <property type="match status" value="1"/>
</dbReference>
<feature type="compositionally biased region" description="Low complexity" evidence="3">
    <location>
        <begin position="164"/>
        <end position="196"/>
    </location>
</feature>
<organism evidence="4 5">
    <name type="scientific">Polyplax serrata</name>
    <name type="common">Common mouse louse</name>
    <dbReference type="NCBI Taxonomy" id="468196"/>
    <lineage>
        <taxon>Eukaryota</taxon>
        <taxon>Metazoa</taxon>
        <taxon>Ecdysozoa</taxon>
        <taxon>Arthropoda</taxon>
        <taxon>Hexapoda</taxon>
        <taxon>Insecta</taxon>
        <taxon>Pterygota</taxon>
        <taxon>Neoptera</taxon>
        <taxon>Paraneoptera</taxon>
        <taxon>Psocodea</taxon>
        <taxon>Troctomorpha</taxon>
        <taxon>Phthiraptera</taxon>
        <taxon>Anoplura</taxon>
        <taxon>Polyplacidae</taxon>
        <taxon>Polyplax</taxon>
    </lineage>
</organism>
<feature type="compositionally biased region" description="Polar residues" evidence="3">
    <location>
        <begin position="384"/>
        <end position="398"/>
    </location>
</feature>
<dbReference type="PROSITE" id="PS51155">
    <property type="entry name" value="CHIT_BIND_RR_2"/>
    <property type="match status" value="1"/>
</dbReference>
<evidence type="ECO:0000256" key="3">
    <source>
        <dbReference type="SAM" id="MobiDB-lite"/>
    </source>
</evidence>
<dbReference type="PANTHER" id="PTHR10380">
    <property type="entry name" value="CUTICLE PROTEIN"/>
    <property type="match status" value="1"/>
</dbReference>
<proteinExistence type="predicted"/>
<evidence type="ECO:0000256" key="1">
    <source>
        <dbReference type="ARBA" id="ARBA00022460"/>
    </source>
</evidence>
<feature type="region of interest" description="Disordered" evidence="3">
    <location>
        <begin position="164"/>
        <end position="216"/>
    </location>
</feature>
<protein>
    <submittedName>
        <fullName evidence="4">Uncharacterized protein</fullName>
    </submittedName>
</protein>
<comment type="caution">
    <text evidence="4">The sequence shown here is derived from an EMBL/GenBank/DDBJ whole genome shotgun (WGS) entry which is preliminary data.</text>
</comment>
<keyword evidence="1 2" id="KW-0193">Cuticle</keyword>
<dbReference type="EMBL" id="JAWJWF010000001">
    <property type="protein sequence ID" value="KAK6642029.1"/>
    <property type="molecule type" value="Genomic_DNA"/>
</dbReference>
<feature type="compositionally biased region" description="Basic and acidic residues" evidence="3">
    <location>
        <begin position="407"/>
        <end position="416"/>
    </location>
</feature>
<dbReference type="InterPro" id="IPR000618">
    <property type="entry name" value="Insect_cuticle"/>
</dbReference>
<evidence type="ECO:0000256" key="2">
    <source>
        <dbReference type="PROSITE-ProRule" id="PRU00497"/>
    </source>
</evidence>
<keyword evidence="5" id="KW-1185">Reference proteome</keyword>
<feature type="compositionally biased region" description="Low complexity" evidence="3">
    <location>
        <begin position="350"/>
        <end position="383"/>
    </location>
</feature>
<feature type="region of interest" description="Disordered" evidence="3">
    <location>
        <begin position="325"/>
        <end position="416"/>
    </location>
</feature>
<name>A0ABR1BIL4_POLSC</name>
<accession>A0ABR1BIL4</accession>
<evidence type="ECO:0000313" key="4">
    <source>
        <dbReference type="EMBL" id="KAK6642029.1"/>
    </source>
</evidence>
<dbReference type="InterPro" id="IPR050468">
    <property type="entry name" value="Cuticle_Struct_Prot"/>
</dbReference>
<dbReference type="PROSITE" id="PS00233">
    <property type="entry name" value="CHIT_BIND_RR_1"/>
    <property type="match status" value="1"/>
</dbReference>